<reference evidence="1" key="1">
    <citation type="submission" date="2023-01" db="EMBL/GenBank/DDBJ databases">
        <title>Biogeochemical cycle of methane in antarctic sediments.</title>
        <authorList>
            <person name="Roldan D.M."/>
            <person name="Menes R.J."/>
        </authorList>
    </citation>
    <scope>NUCLEOTIDE SEQUENCE [LARGE SCALE GENOMIC DNA]</scope>
    <source>
        <strain evidence="1">K-2018 MAG008</strain>
    </source>
</reference>
<accession>A0AA43Q347</accession>
<dbReference type="Proteomes" id="UP001160519">
    <property type="component" value="Unassembled WGS sequence"/>
</dbReference>
<gene>
    <name evidence="1" type="ORF">PSU93_07110</name>
</gene>
<dbReference type="AlphaFoldDB" id="A0AA43Q347"/>
<dbReference type="PANTHER" id="PTHR41791:SF1">
    <property type="entry name" value="SSL7039 PROTEIN"/>
    <property type="match status" value="1"/>
</dbReference>
<evidence type="ECO:0008006" key="3">
    <source>
        <dbReference type="Google" id="ProtNLM"/>
    </source>
</evidence>
<keyword evidence="2" id="KW-1185">Reference proteome</keyword>
<dbReference type="InterPro" id="IPR014056">
    <property type="entry name" value="TypeIITA-like_toxin_pred"/>
</dbReference>
<name>A0AA43Q347_9GAMM</name>
<evidence type="ECO:0000313" key="1">
    <source>
        <dbReference type="EMBL" id="MDI1230898.1"/>
    </source>
</evidence>
<dbReference type="PANTHER" id="PTHR41791">
    <property type="entry name" value="SSL7039 PROTEIN"/>
    <property type="match status" value="1"/>
</dbReference>
<proteinExistence type="predicted"/>
<protein>
    <recommendedName>
        <fullName evidence="3">Addiction module killer protein</fullName>
    </recommendedName>
</protein>
<evidence type="ECO:0000313" key="2">
    <source>
        <dbReference type="Proteomes" id="UP001160519"/>
    </source>
</evidence>
<comment type="caution">
    <text evidence="1">The sequence shown here is derived from an EMBL/GenBank/DDBJ whole genome shotgun (WGS) entry which is preliminary data.</text>
</comment>
<sequence>MRLFFGSGYRVYFGEQDNQIVVLLCGGDKASQNKDIEQAKIYWQEYLNHEHL</sequence>
<dbReference type="NCBIfam" id="TIGR02683">
    <property type="entry name" value="upstrm_HI1419"/>
    <property type="match status" value="1"/>
</dbReference>
<dbReference type="EMBL" id="JAQSDF010000016">
    <property type="protein sequence ID" value="MDI1230898.1"/>
    <property type="molecule type" value="Genomic_DNA"/>
</dbReference>
<organism evidence="1 2">
    <name type="scientific">Candidatus Methylobacter titanis</name>
    <dbReference type="NCBI Taxonomy" id="3053457"/>
    <lineage>
        <taxon>Bacteria</taxon>
        <taxon>Pseudomonadati</taxon>
        <taxon>Pseudomonadota</taxon>
        <taxon>Gammaproteobacteria</taxon>
        <taxon>Methylococcales</taxon>
        <taxon>Methylococcaceae</taxon>
        <taxon>Methylobacter</taxon>
    </lineage>
</organism>